<protein>
    <recommendedName>
        <fullName evidence="10">Cytochrome P450</fullName>
    </recommendedName>
</protein>
<evidence type="ECO:0000256" key="3">
    <source>
        <dbReference type="ARBA" id="ARBA00022617"/>
    </source>
</evidence>
<dbReference type="Proteomes" id="UP000792457">
    <property type="component" value="Unassembled WGS sequence"/>
</dbReference>
<dbReference type="InterPro" id="IPR036396">
    <property type="entry name" value="Cyt_P450_sf"/>
</dbReference>
<evidence type="ECO:0000256" key="7">
    <source>
        <dbReference type="ARBA" id="ARBA00023033"/>
    </source>
</evidence>
<dbReference type="InterPro" id="IPR001128">
    <property type="entry name" value="Cyt_P450"/>
</dbReference>
<comment type="caution">
    <text evidence="8">The sequence shown here is derived from an EMBL/GenBank/DDBJ whole genome shotgun (WGS) entry which is preliminary data.</text>
</comment>
<dbReference type="PANTHER" id="PTHR24279:SF120">
    <property type="entry name" value="CYTOCHROME P450"/>
    <property type="match status" value="1"/>
</dbReference>
<evidence type="ECO:0000256" key="2">
    <source>
        <dbReference type="ARBA" id="ARBA00010617"/>
    </source>
</evidence>
<evidence type="ECO:0000256" key="6">
    <source>
        <dbReference type="ARBA" id="ARBA00023004"/>
    </source>
</evidence>
<dbReference type="Pfam" id="PF00067">
    <property type="entry name" value="p450"/>
    <property type="match status" value="1"/>
</dbReference>
<dbReference type="PANTHER" id="PTHR24279">
    <property type="entry name" value="CYTOCHROME P450"/>
    <property type="match status" value="1"/>
</dbReference>
<dbReference type="CDD" id="cd11054">
    <property type="entry name" value="CYP24A1-like"/>
    <property type="match status" value="1"/>
</dbReference>
<feature type="non-terminal residue" evidence="8">
    <location>
        <position position="1"/>
    </location>
</feature>
<accession>A0A8K0PAT4</accession>
<keyword evidence="7" id="KW-0503">Monooxygenase</keyword>
<evidence type="ECO:0000256" key="1">
    <source>
        <dbReference type="ARBA" id="ARBA00001971"/>
    </source>
</evidence>
<dbReference type="AlphaFoldDB" id="A0A8K0PAT4"/>
<dbReference type="OrthoDB" id="3945418at2759"/>
<reference evidence="8" key="2">
    <citation type="submission" date="2017-10" db="EMBL/GenBank/DDBJ databases">
        <title>Ladona fulva Genome sequencing and assembly.</title>
        <authorList>
            <person name="Murali S."/>
            <person name="Richards S."/>
            <person name="Bandaranaike D."/>
            <person name="Bellair M."/>
            <person name="Blankenburg K."/>
            <person name="Chao H."/>
            <person name="Dinh H."/>
            <person name="Doddapaneni H."/>
            <person name="Dugan-Rocha S."/>
            <person name="Elkadiri S."/>
            <person name="Gnanaolivu R."/>
            <person name="Hernandez B."/>
            <person name="Skinner E."/>
            <person name="Javaid M."/>
            <person name="Lee S."/>
            <person name="Li M."/>
            <person name="Ming W."/>
            <person name="Munidasa M."/>
            <person name="Muniz J."/>
            <person name="Nguyen L."/>
            <person name="Hughes D."/>
            <person name="Osuji N."/>
            <person name="Pu L.-L."/>
            <person name="Puazo M."/>
            <person name="Qu C."/>
            <person name="Quiroz J."/>
            <person name="Raj R."/>
            <person name="Weissenberger G."/>
            <person name="Xin Y."/>
            <person name="Zou X."/>
            <person name="Han Y."/>
            <person name="Worley K."/>
            <person name="Muzny D."/>
            <person name="Gibbs R."/>
        </authorList>
    </citation>
    <scope>NUCLEOTIDE SEQUENCE</scope>
    <source>
        <strain evidence="8">Sampled in the wild</strain>
    </source>
</reference>
<keyword evidence="9" id="KW-1185">Reference proteome</keyword>
<dbReference type="SUPFAM" id="SSF48264">
    <property type="entry name" value="Cytochrome P450"/>
    <property type="match status" value="1"/>
</dbReference>
<gene>
    <name evidence="8" type="ORF">J437_LFUL017123</name>
</gene>
<dbReference type="GO" id="GO:0004497">
    <property type="term" value="F:monooxygenase activity"/>
    <property type="evidence" value="ECO:0007669"/>
    <property type="project" value="UniProtKB-KW"/>
</dbReference>
<comment type="cofactor">
    <cofactor evidence="1">
        <name>heme</name>
        <dbReference type="ChEBI" id="CHEBI:30413"/>
    </cofactor>
</comment>
<reference evidence="8" key="1">
    <citation type="submission" date="2013-04" db="EMBL/GenBank/DDBJ databases">
        <authorList>
            <person name="Qu J."/>
            <person name="Murali S.C."/>
            <person name="Bandaranaike D."/>
            <person name="Bellair M."/>
            <person name="Blankenburg K."/>
            <person name="Chao H."/>
            <person name="Dinh H."/>
            <person name="Doddapaneni H."/>
            <person name="Downs B."/>
            <person name="Dugan-Rocha S."/>
            <person name="Elkadiri S."/>
            <person name="Gnanaolivu R.D."/>
            <person name="Hernandez B."/>
            <person name="Javaid M."/>
            <person name="Jayaseelan J.C."/>
            <person name="Lee S."/>
            <person name="Li M."/>
            <person name="Ming W."/>
            <person name="Munidasa M."/>
            <person name="Muniz J."/>
            <person name="Nguyen L."/>
            <person name="Ongeri F."/>
            <person name="Osuji N."/>
            <person name="Pu L.-L."/>
            <person name="Puazo M."/>
            <person name="Qu C."/>
            <person name="Quiroz J."/>
            <person name="Raj R."/>
            <person name="Weissenberger G."/>
            <person name="Xin Y."/>
            <person name="Zou X."/>
            <person name="Han Y."/>
            <person name="Richards S."/>
            <person name="Worley K."/>
            <person name="Muzny D."/>
            <person name="Gibbs R."/>
        </authorList>
    </citation>
    <scope>NUCLEOTIDE SEQUENCE</scope>
    <source>
        <strain evidence="8">Sampled in the wild</strain>
    </source>
</reference>
<keyword evidence="4" id="KW-0479">Metal-binding</keyword>
<evidence type="ECO:0008006" key="10">
    <source>
        <dbReference type="Google" id="ProtNLM"/>
    </source>
</evidence>
<dbReference type="InterPro" id="IPR002401">
    <property type="entry name" value="Cyt_P450_E_grp-I"/>
</dbReference>
<keyword evidence="3" id="KW-0349">Heme</keyword>
<keyword evidence="5" id="KW-0560">Oxidoreductase</keyword>
<comment type="similarity">
    <text evidence="2">Belongs to the cytochrome P450 family.</text>
</comment>
<sequence>MKNIRSVISATSQYRGRCSYYNSRFYSTSYTITDVKPFSEIPGPFRIPLLGNLYLYKLGIYDVTKYQLVLKRLHEEFGPIVRQDIGLKTVIHLFDPESVKIVYEAEGKYPHVEPLQETVQLYRKHRNLSLGLGNLNGEEWYRLRSAVQQMMLRPAEVHYYLPLITSVAGDFIERLHRKKDENGEVPNLRDEIAKWSLESSGMVCFETRLGSFNGGTSEKEAERIISANKNIFYLSALLKFSLQLYKYLPSPKWKKLVKEEDYFYGVGGGYVDETITKIMELKKQGKMDVDKYRFISYLLSKPDLSIEDVKIIVLSLFGDGLSTTTPTLLFNLYCLATNPDVQQKAYEEVSSLMKREPITVELLNQMTYLKAVIKETF</sequence>
<evidence type="ECO:0000256" key="4">
    <source>
        <dbReference type="ARBA" id="ARBA00022723"/>
    </source>
</evidence>
<dbReference type="EMBL" id="KZ309085">
    <property type="protein sequence ID" value="KAG8236839.1"/>
    <property type="molecule type" value="Genomic_DNA"/>
</dbReference>
<organism evidence="8 9">
    <name type="scientific">Ladona fulva</name>
    <name type="common">Scarce chaser dragonfly</name>
    <name type="synonym">Libellula fulva</name>
    <dbReference type="NCBI Taxonomy" id="123851"/>
    <lineage>
        <taxon>Eukaryota</taxon>
        <taxon>Metazoa</taxon>
        <taxon>Ecdysozoa</taxon>
        <taxon>Arthropoda</taxon>
        <taxon>Hexapoda</taxon>
        <taxon>Insecta</taxon>
        <taxon>Pterygota</taxon>
        <taxon>Palaeoptera</taxon>
        <taxon>Odonata</taxon>
        <taxon>Epiprocta</taxon>
        <taxon>Anisoptera</taxon>
        <taxon>Libelluloidea</taxon>
        <taxon>Libellulidae</taxon>
        <taxon>Ladona</taxon>
    </lineage>
</organism>
<dbReference type="Gene3D" id="1.10.630.10">
    <property type="entry name" value="Cytochrome P450"/>
    <property type="match status" value="1"/>
</dbReference>
<evidence type="ECO:0000256" key="5">
    <source>
        <dbReference type="ARBA" id="ARBA00023002"/>
    </source>
</evidence>
<dbReference type="PRINTS" id="PR00463">
    <property type="entry name" value="EP450I"/>
</dbReference>
<proteinExistence type="inferred from homology"/>
<dbReference type="GO" id="GO:0016705">
    <property type="term" value="F:oxidoreductase activity, acting on paired donors, with incorporation or reduction of molecular oxygen"/>
    <property type="evidence" value="ECO:0007669"/>
    <property type="project" value="InterPro"/>
</dbReference>
<dbReference type="GO" id="GO:0020037">
    <property type="term" value="F:heme binding"/>
    <property type="evidence" value="ECO:0007669"/>
    <property type="project" value="InterPro"/>
</dbReference>
<evidence type="ECO:0000313" key="8">
    <source>
        <dbReference type="EMBL" id="KAG8236839.1"/>
    </source>
</evidence>
<evidence type="ECO:0000313" key="9">
    <source>
        <dbReference type="Proteomes" id="UP000792457"/>
    </source>
</evidence>
<keyword evidence="6" id="KW-0408">Iron</keyword>
<dbReference type="GO" id="GO:0005506">
    <property type="term" value="F:iron ion binding"/>
    <property type="evidence" value="ECO:0007669"/>
    <property type="project" value="InterPro"/>
</dbReference>
<dbReference type="InterPro" id="IPR050479">
    <property type="entry name" value="CYP11_CYP27_families"/>
</dbReference>
<name>A0A8K0PAT4_LADFU</name>